<dbReference type="AlphaFoldDB" id="A0A2M8LZN1"/>
<name>A0A2M8LZN1_9ACTN</name>
<dbReference type="EMBL" id="PGGW01000040">
    <property type="protein sequence ID" value="PJE97416.1"/>
    <property type="molecule type" value="Genomic_DNA"/>
</dbReference>
<accession>A0A2M8LZN1</accession>
<protein>
    <submittedName>
        <fullName evidence="1">Uncharacterized protein</fullName>
    </submittedName>
</protein>
<evidence type="ECO:0000313" key="1">
    <source>
        <dbReference type="EMBL" id="PJE97416.1"/>
    </source>
</evidence>
<organism evidence="1 2">
    <name type="scientific">Streptomyces carminius</name>
    <dbReference type="NCBI Taxonomy" id="2665496"/>
    <lineage>
        <taxon>Bacteria</taxon>
        <taxon>Bacillati</taxon>
        <taxon>Actinomycetota</taxon>
        <taxon>Actinomycetes</taxon>
        <taxon>Kitasatosporales</taxon>
        <taxon>Streptomycetaceae</taxon>
        <taxon>Streptomyces</taxon>
    </lineage>
</organism>
<sequence>MRIFLTGAALPFPVRRWGGWLRDEPPYWDPTPLVRPYVVAHEQGERRRALALALDGIDVGPPVIHGVRVGAAAR</sequence>
<dbReference type="RefSeq" id="WP_100201958.1">
    <property type="nucleotide sequence ID" value="NZ_PGGW01000040.1"/>
</dbReference>
<reference evidence="1 2" key="1">
    <citation type="submission" date="2017-11" db="EMBL/GenBank/DDBJ databases">
        <title>Streptomyces carmine sp. nov., a novel actinomycete isolated from Sophora alopecuroides in Xinjiang, China.</title>
        <authorList>
            <person name="Wang Y."/>
            <person name="Luo X."/>
            <person name="Wan C."/>
            <person name="Zhang L."/>
        </authorList>
    </citation>
    <scope>NUCLEOTIDE SEQUENCE [LARGE SCALE GENOMIC DNA]</scope>
    <source>
        <strain evidence="1 2">TRM SA0054</strain>
    </source>
</reference>
<gene>
    <name evidence="1" type="ORF">CUT44_12065</name>
</gene>
<comment type="caution">
    <text evidence="1">The sequence shown here is derived from an EMBL/GenBank/DDBJ whole genome shotgun (WGS) entry which is preliminary data.</text>
</comment>
<keyword evidence="2" id="KW-1185">Reference proteome</keyword>
<proteinExistence type="predicted"/>
<dbReference type="Proteomes" id="UP000230407">
    <property type="component" value="Unassembled WGS sequence"/>
</dbReference>
<evidence type="ECO:0000313" key="2">
    <source>
        <dbReference type="Proteomes" id="UP000230407"/>
    </source>
</evidence>